<accession>A0A7W1X8R4</accession>
<dbReference type="Gene3D" id="3.20.20.80">
    <property type="entry name" value="Glycosidases"/>
    <property type="match status" value="1"/>
</dbReference>
<dbReference type="EMBL" id="JACEIP010000005">
    <property type="protein sequence ID" value="MBA4542193.1"/>
    <property type="molecule type" value="Genomic_DNA"/>
</dbReference>
<evidence type="ECO:0000313" key="2">
    <source>
        <dbReference type="EMBL" id="MBA4542193.1"/>
    </source>
</evidence>
<name>A0A7W1X8R4_9BACL</name>
<dbReference type="AlphaFoldDB" id="A0A7W1X8R4"/>
<dbReference type="Proteomes" id="UP000530514">
    <property type="component" value="Unassembled WGS sequence"/>
</dbReference>
<dbReference type="InterPro" id="IPR025150">
    <property type="entry name" value="GH123_cat"/>
</dbReference>
<evidence type="ECO:0000313" key="3">
    <source>
        <dbReference type="Proteomes" id="UP000530514"/>
    </source>
</evidence>
<protein>
    <submittedName>
        <fullName evidence="2">DUF4091 domain-containing protein</fullName>
    </submittedName>
</protein>
<dbReference type="OrthoDB" id="197680at2"/>
<comment type="caution">
    <text evidence="2">The sequence shown here is derived from an EMBL/GenBank/DDBJ whole genome shotgun (WGS) entry which is preliminary data.</text>
</comment>
<evidence type="ECO:0000259" key="1">
    <source>
        <dbReference type="Pfam" id="PF13320"/>
    </source>
</evidence>
<reference evidence="2 3" key="1">
    <citation type="submission" date="2020-07" db="EMBL/GenBank/DDBJ databases">
        <authorList>
            <person name="Feng H."/>
        </authorList>
    </citation>
    <scope>NUCLEOTIDE SEQUENCE [LARGE SCALE GENOMIC DNA]</scope>
    <source>
        <strain evidence="3">s-11</strain>
    </source>
</reference>
<proteinExistence type="predicted"/>
<organism evidence="2 3">
    <name type="scientific">Thermoactinomyces daqus</name>
    <dbReference type="NCBI Taxonomy" id="1329516"/>
    <lineage>
        <taxon>Bacteria</taxon>
        <taxon>Bacillati</taxon>
        <taxon>Bacillota</taxon>
        <taxon>Bacilli</taxon>
        <taxon>Bacillales</taxon>
        <taxon>Thermoactinomycetaceae</taxon>
        <taxon>Thermoactinomyces</taxon>
    </lineage>
</organism>
<feature type="domain" description="Glycoside hydrolase 123 catalytic" evidence="1">
    <location>
        <begin position="173"/>
        <end position="513"/>
    </location>
</feature>
<sequence length="564" mass="65785">MFYRYSWGHNDWLEAQRDTAVRHVDLACCRRDSAAFQVLVAADEPFLLTVSTDPQFWKGGPLPVIRLDVELDAPLQLEVKLIGLVEDDDRCLKSDVLLEKSSLFVERRKIQAVWVECHATEDTRPGIYHGKIRLYSHTLFEDERTAGECSFSLTVKDWMLPEPKEYQFYLDLWQHNANIARRYQVPLWSDEHFAILDRYLHSLAQLGQKAVTAVVSEIPWSGQYSFRDREPADLFEYSMVRITRETNGRFSYDFSALDRYVQMAEQHGIAAEIELFGLLGIWQDEEAGYGSVMADHPDGVRIRYYDQSSCTFRFIRKRADFDAYVQALHHHLIDKGWIERVRVLADEPKDFALFQKQLAALQEAAPSFRYKLAIHRTEFIQKNPGPIHDYVPILNCVAAEYTRLLDLKRQLPGKILFYVCCYPDFPNTFLSSPPLESRVIPWLVEKLQLDGFLRWNYTVWPESPLEKLSYRAPGWKAGDMNFVYPGAAGKPLLSLRYKWLQRGIRDYELMQLLKRSGQSEKVENLLNRVFRFRDAGELHPEARKKNTELYSLEPSDYDRLIGDL</sequence>
<dbReference type="Pfam" id="PF13320">
    <property type="entry name" value="GH123_cat"/>
    <property type="match status" value="1"/>
</dbReference>
<keyword evidence="3" id="KW-1185">Reference proteome</keyword>
<gene>
    <name evidence="2" type="ORF">H1164_04665</name>
</gene>